<dbReference type="RefSeq" id="WP_110378476.1">
    <property type="nucleotide sequence ID" value="NZ_JAHBRY010000004.1"/>
</dbReference>
<evidence type="ECO:0000313" key="2">
    <source>
        <dbReference type="Proteomes" id="UP000248021"/>
    </source>
</evidence>
<reference evidence="1 2" key="1">
    <citation type="submission" date="2018-05" db="EMBL/GenBank/DDBJ databases">
        <title>Genomic Encyclopedia of Type Strains, Phase IV (KMG-IV): sequencing the most valuable type-strain genomes for metagenomic binning, comparative biology and taxonomic classification.</title>
        <authorList>
            <person name="Goeker M."/>
        </authorList>
    </citation>
    <scope>NUCLEOTIDE SEQUENCE [LARGE SCALE GENOMIC DNA]</scope>
    <source>
        <strain evidence="1 2">DSM 6462</strain>
    </source>
</reference>
<dbReference type="Proteomes" id="UP000248021">
    <property type="component" value="Unassembled WGS sequence"/>
</dbReference>
<protein>
    <submittedName>
        <fullName evidence="1">Uncharacterized protein</fullName>
    </submittedName>
</protein>
<dbReference type="AlphaFoldDB" id="A0A2V3TSS0"/>
<comment type="caution">
    <text evidence="1">The sequence shown here is derived from an EMBL/GenBank/DDBJ whole genome shotgun (WGS) entry which is preliminary data.</text>
</comment>
<name>A0A2V3TSS0_9HYPH</name>
<organism evidence="1 2">
    <name type="scientific">Chelatococcus asaccharovorans</name>
    <dbReference type="NCBI Taxonomy" id="28210"/>
    <lineage>
        <taxon>Bacteria</taxon>
        <taxon>Pseudomonadati</taxon>
        <taxon>Pseudomonadota</taxon>
        <taxon>Alphaproteobacteria</taxon>
        <taxon>Hyphomicrobiales</taxon>
        <taxon>Chelatococcaceae</taxon>
        <taxon>Chelatococcus</taxon>
    </lineage>
</organism>
<proteinExistence type="predicted"/>
<evidence type="ECO:0000313" key="1">
    <source>
        <dbReference type="EMBL" id="PXW50950.1"/>
    </source>
</evidence>
<dbReference type="OrthoDB" id="1522627at2"/>
<keyword evidence="2" id="KW-1185">Reference proteome</keyword>
<accession>A0A2V3TSS0</accession>
<sequence length="203" mass="22873">MGIRWVAGAALPLIVFTVFVHPVIADYRVPLRDGVYTETPQRCAEFRRGELDFAPYEVDKGGKQFQGPETACVVAMIKMVRPPHRYHVETTCREIDETFTQSFILDVPTRERFSLEGEDYQWCIPLATTMQKAPAAPPLRGMANKALIDYWADQNDACRGGSGDDPATDKACGRRAKAADELKKRGLCYRSVKGGQDWVRCRR</sequence>
<dbReference type="EMBL" id="QJJK01000022">
    <property type="protein sequence ID" value="PXW50950.1"/>
    <property type="molecule type" value="Genomic_DNA"/>
</dbReference>
<gene>
    <name evidence="1" type="ORF">C7450_12261</name>
</gene>